<reference evidence="1" key="1">
    <citation type="submission" date="2021-05" db="EMBL/GenBank/DDBJ databases">
        <authorList>
            <person name="Scholz U."/>
            <person name="Mascher M."/>
            <person name="Fiebig A."/>
        </authorList>
    </citation>
    <scope>NUCLEOTIDE SEQUENCE [LARGE SCALE GENOMIC DNA]</scope>
</reference>
<name>A0ACD5VGF1_AVESA</name>
<sequence>MANRLASLDATWLHIPAPSPALWPCPAWFSPAAAAFENDALATALAHASASTSSSPTPSSSTTTSSASELSSVPYDAPAAHAQPVTCRPGPAARNCTGRVSKKKPRASRRPPTTYISADPADFRRMVQEITGFGVPGAEHASATEAPRRPDPLPFVLPTLDTSACFLLDQAPPFPQQRWEDETSSGAGTAMAPAAAEVAGMEDSSLLLMQELEAMMSAPAAGVTAAFPTLESWGII</sequence>
<proteinExistence type="predicted"/>
<keyword evidence="2" id="KW-1185">Reference proteome</keyword>
<evidence type="ECO:0000313" key="2">
    <source>
        <dbReference type="Proteomes" id="UP001732700"/>
    </source>
</evidence>
<dbReference type="EnsemblPlants" id="AVESA.00010b.r2.3AG0427090.1">
    <property type="protein sequence ID" value="AVESA.00010b.r2.3AG0427090.1.CDS.1"/>
    <property type="gene ID" value="AVESA.00010b.r2.3AG0427090"/>
</dbReference>
<dbReference type="Proteomes" id="UP001732700">
    <property type="component" value="Chromosome 3A"/>
</dbReference>
<accession>A0ACD5VGF1</accession>
<reference evidence="1" key="2">
    <citation type="submission" date="2025-09" db="UniProtKB">
        <authorList>
            <consortium name="EnsemblPlants"/>
        </authorList>
    </citation>
    <scope>IDENTIFICATION</scope>
</reference>
<protein>
    <submittedName>
        <fullName evidence="1">Uncharacterized protein</fullName>
    </submittedName>
</protein>
<evidence type="ECO:0000313" key="1">
    <source>
        <dbReference type="EnsemblPlants" id="AVESA.00010b.r2.3AG0427090.1.CDS.1"/>
    </source>
</evidence>
<organism evidence="1 2">
    <name type="scientific">Avena sativa</name>
    <name type="common">Oat</name>
    <dbReference type="NCBI Taxonomy" id="4498"/>
    <lineage>
        <taxon>Eukaryota</taxon>
        <taxon>Viridiplantae</taxon>
        <taxon>Streptophyta</taxon>
        <taxon>Embryophyta</taxon>
        <taxon>Tracheophyta</taxon>
        <taxon>Spermatophyta</taxon>
        <taxon>Magnoliopsida</taxon>
        <taxon>Liliopsida</taxon>
        <taxon>Poales</taxon>
        <taxon>Poaceae</taxon>
        <taxon>BOP clade</taxon>
        <taxon>Pooideae</taxon>
        <taxon>Poodae</taxon>
        <taxon>Poeae</taxon>
        <taxon>Poeae Chloroplast Group 1 (Aveneae type)</taxon>
        <taxon>Aveninae</taxon>
        <taxon>Avena</taxon>
    </lineage>
</organism>